<dbReference type="EMBL" id="MDYQ01000038">
    <property type="protein sequence ID" value="PRP85856.1"/>
    <property type="molecule type" value="Genomic_DNA"/>
</dbReference>
<accession>A0A2P6NPI1</accession>
<feature type="region of interest" description="Disordered" evidence="1">
    <location>
        <begin position="449"/>
        <end position="487"/>
    </location>
</feature>
<proteinExistence type="predicted"/>
<keyword evidence="4" id="KW-1185">Reference proteome</keyword>
<evidence type="ECO:0000313" key="4">
    <source>
        <dbReference type="Proteomes" id="UP000241769"/>
    </source>
</evidence>
<organism evidence="3 4">
    <name type="scientific">Planoprotostelium fungivorum</name>
    <dbReference type="NCBI Taxonomy" id="1890364"/>
    <lineage>
        <taxon>Eukaryota</taxon>
        <taxon>Amoebozoa</taxon>
        <taxon>Evosea</taxon>
        <taxon>Variosea</taxon>
        <taxon>Cavosteliida</taxon>
        <taxon>Cavosteliaceae</taxon>
        <taxon>Planoprotostelium</taxon>
    </lineage>
</organism>
<dbReference type="Proteomes" id="UP000241769">
    <property type="component" value="Unassembled WGS sequence"/>
</dbReference>
<dbReference type="InterPro" id="IPR011990">
    <property type="entry name" value="TPR-like_helical_dom_sf"/>
</dbReference>
<dbReference type="AlphaFoldDB" id="A0A2P6NPI1"/>
<feature type="transmembrane region" description="Helical" evidence="2">
    <location>
        <begin position="58"/>
        <end position="79"/>
    </location>
</feature>
<dbReference type="InParanoid" id="A0A2P6NPI1"/>
<name>A0A2P6NPI1_9EUKA</name>
<keyword evidence="2" id="KW-1133">Transmembrane helix</keyword>
<keyword evidence="2" id="KW-0812">Transmembrane</keyword>
<dbReference type="Gene3D" id="1.25.40.10">
    <property type="entry name" value="Tetratricopeptide repeat domain"/>
    <property type="match status" value="1"/>
</dbReference>
<reference evidence="3 4" key="1">
    <citation type="journal article" date="2018" name="Genome Biol. Evol.">
        <title>Multiple Roots of Fruiting Body Formation in Amoebozoa.</title>
        <authorList>
            <person name="Hillmann F."/>
            <person name="Forbes G."/>
            <person name="Novohradska S."/>
            <person name="Ferling I."/>
            <person name="Riege K."/>
            <person name="Groth M."/>
            <person name="Westermann M."/>
            <person name="Marz M."/>
            <person name="Spaller T."/>
            <person name="Winckler T."/>
            <person name="Schaap P."/>
            <person name="Glockner G."/>
        </authorList>
    </citation>
    <scope>NUCLEOTIDE SEQUENCE [LARGE SCALE GENOMIC DNA]</scope>
    <source>
        <strain evidence="3 4">Jena</strain>
    </source>
</reference>
<evidence type="ECO:0000313" key="3">
    <source>
        <dbReference type="EMBL" id="PRP85856.1"/>
    </source>
</evidence>
<sequence>MGVQGCRSAGCRIKRVLNLKETETNRNRNTEFVSFSLFYGVCVSNFRKEFSQGPISELINITSGLSLLVCTAFLAVAILPPIKRLIRCFSEITTKQFVYACRFNSCRGRRDFYIGLCDLDLSEGQRKTRMRAAAEAGHQQATAWLEDEERQEITADVERSQLMKSATSCLYARRILLGQNEFTQASEGRLPFYQRTNEPAVDVDRAELYLRGALEEAGDNLGLVLHELGRCSVERGMAPENYREQQVLPDRRELVAEAGIRAVEHFTAAIEHGYYESCAHLGAIFLLGKMEQPIDVHRALRCLRQGEKEEVYMCKLLLNYCPTVGVGAPKDTQHFENWLAAAGPMLSNTGEFDSILVYLRCDIAPAFTTPYRGAEGSFHHHKYPPMPSANEKLSVAEKMSLINFSFHTLGSHLLYFFLEDATGVAVVFGELTKTTHMSLFATTQILTQQQKDRTETANAGRERVSLDRQRGPVMQKSRSKARPAANPFATTQTAAPVGEDNMIQF</sequence>
<gene>
    <name evidence="3" type="ORF">PROFUN_06130</name>
</gene>
<evidence type="ECO:0000256" key="2">
    <source>
        <dbReference type="SAM" id="Phobius"/>
    </source>
</evidence>
<protein>
    <submittedName>
        <fullName evidence="3">Uncharacterized protein</fullName>
    </submittedName>
</protein>
<keyword evidence="2" id="KW-0472">Membrane</keyword>
<feature type="compositionally biased region" description="Basic and acidic residues" evidence="1">
    <location>
        <begin position="450"/>
        <end position="470"/>
    </location>
</feature>
<evidence type="ECO:0000256" key="1">
    <source>
        <dbReference type="SAM" id="MobiDB-lite"/>
    </source>
</evidence>
<comment type="caution">
    <text evidence="3">The sequence shown here is derived from an EMBL/GenBank/DDBJ whole genome shotgun (WGS) entry which is preliminary data.</text>
</comment>